<reference evidence="1" key="1">
    <citation type="submission" date="2023-04" db="EMBL/GenBank/DDBJ databases">
        <title>Ambrosiozyma monospora NBRC 1965.</title>
        <authorList>
            <person name="Ichikawa N."/>
            <person name="Sato H."/>
            <person name="Tonouchi N."/>
        </authorList>
    </citation>
    <scope>NUCLEOTIDE SEQUENCE</scope>
    <source>
        <strain evidence="1">NBRC 1965</strain>
    </source>
</reference>
<name>A0A9W7DIA4_AMBMO</name>
<evidence type="ECO:0000313" key="2">
    <source>
        <dbReference type="Proteomes" id="UP001165063"/>
    </source>
</evidence>
<dbReference type="Proteomes" id="UP001165063">
    <property type="component" value="Unassembled WGS sequence"/>
</dbReference>
<accession>A0A9W7DIA4</accession>
<gene>
    <name evidence="1" type="ORF">Amon01_000228100</name>
</gene>
<dbReference type="AlphaFoldDB" id="A0A9W7DIA4"/>
<evidence type="ECO:0000313" key="1">
    <source>
        <dbReference type="EMBL" id="GMG21830.1"/>
    </source>
</evidence>
<dbReference type="EMBL" id="BSXU01000811">
    <property type="protein sequence ID" value="GMG21830.1"/>
    <property type="molecule type" value="Genomic_DNA"/>
</dbReference>
<protein>
    <submittedName>
        <fullName evidence="1">Unnamed protein product</fullName>
    </submittedName>
</protein>
<keyword evidence="2" id="KW-1185">Reference proteome</keyword>
<organism evidence="1 2">
    <name type="scientific">Ambrosiozyma monospora</name>
    <name type="common">Yeast</name>
    <name type="synonym">Endomycopsis monosporus</name>
    <dbReference type="NCBI Taxonomy" id="43982"/>
    <lineage>
        <taxon>Eukaryota</taxon>
        <taxon>Fungi</taxon>
        <taxon>Dikarya</taxon>
        <taxon>Ascomycota</taxon>
        <taxon>Saccharomycotina</taxon>
        <taxon>Pichiomycetes</taxon>
        <taxon>Pichiales</taxon>
        <taxon>Pichiaceae</taxon>
        <taxon>Ambrosiozyma</taxon>
    </lineage>
</organism>
<sequence>MQLYCRAVGHSVTECPDAEPCNKCKQKGHHHLHSKNKYSQVTPEENETMIIANAINTLNQVSEATENKVFKHQLQNQLLRLYFSVISHSCQIPALIG</sequence>
<comment type="caution">
    <text evidence="1">The sequence shown here is derived from an EMBL/GenBank/DDBJ whole genome shotgun (WGS) entry which is preliminary data.</text>
</comment>
<proteinExistence type="predicted"/>